<dbReference type="EMBL" id="CP157484">
    <property type="protein sequence ID" value="XBO38343.1"/>
    <property type="molecule type" value="Genomic_DNA"/>
</dbReference>
<dbReference type="GO" id="GO:0000160">
    <property type="term" value="P:phosphorelay signal transduction system"/>
    <property type="evidence" value="ECO:0007669"/>
    <property type="project" value="InterPro"/>
</dbReference>
<name>A0AAU7JDK1_9HYPH</name>
<feature type="modified residue" description="4-aspartylphosphate" evidence="2">
    <location>
        <position position="61"/>
    </location>
</feature>
<gene>
    <name evidence="4" type="ORF">ABEG18_21970</name>
</gene>
<dbReference type="Pfam" id="PF00072">
    <property type="entry name" value="Response_reg"/>
    <property type="match status" value="1"/>
</dbReference>
<dbReference type="PANTHER" id="PTHR44591">
    <property type="entry name" value="STRESS RESPONSE REGULATOR PROTEIN 1"/>
    <property type="match status" value="1"/>
</dbReference>
<dbReference type="Gene3D" id="3.40.50.2300">
    <property type="match status" value="1"/>
</dbReference>
<dbReference type="PROSITE" id="PS50110">
    <property type="entry name" value="RESPONSE_REGULATORY"/>
    <property type="match status" value="1"/>
</dbReference>
<dbReference type="SMART" id="SM00448">
    <property type="entry name" value="REC"/>
    <property type="match status" value="1"/>
</dbReference>
<evidence type="ECO:0000259" key="3">
    <source>
        <dbReference type="PROSITE" id="PS50110"/>
    </source>
</evidence>
<accession>A0AAU7JDK1</accession>
<feature type="domain" description="Response regulatory" evidence="3">
    <location>
        <begin position="10"/>
        <end position="125"/>
    </location>
</feature>
<reference evidence="4" key="1">
    <citation type="submission" date="2024-05" db="EMBL/GenBank/DDBJ databases">
        <authorList>
            <person name="Kim S."/>
            <person name="Heo J."/>
            <person name="Choi H."/>
            <person name="Choi Y."/>
            <person name="Kwon S.-W."/>
            <person name="Kim Y."/>
        </authorList>
    </citation>
    <scope>NUCLEOTIDE SEQUENCE</scope>
    <source>
        <strain evidence="4">KACC 23698</strain>
    </source>
</reference>
<dbReference type="RefSeq" id="WP_406855182.1">
    <property type="nucleotide sequence ID" value="NZ_CP157484.1"/>
</dbReference>
<proteinExistence type="predicted"/>
<evidence type="ECO:0000313" key="4">
    <source>
        <dbReference type="EMBL" id="XBO38343.1"/>
    </source>
</evidence>
<dbReference type="InterPro" id="IPR011006">
    <property type="entry name" value="CheY-like_superfamily"/>
</dbReference>
<dbReference type="CDD" id="cd00156">
    <property type="entry name" value="REC"/>
    <property type="match status" value="1"/>
</dbReference>
<dbReference type="InterPro" id="IPR050595">
    <property type="entry name" value="Bact_response_regulator"/>
</dbReference>
<protein>
    <submittedName>
        <fullName evidence="4">Response regulator</fullName>
    </submittedName>
</protein>
<evidence type="ECO:0000256" key="2">
    <source>
        <dbReference type="PROSITE-ProRule" id="PRU00169"/>
    </source>
</evidence>
<sequence>MQKSDAVASLLLFAEDERLILDMLEGALRDAGFDVVCAGDGEGAMKEIEEDVSRFGAIITDAHLGAGPDGWEVVRRARELAPSLPVIYITGAGAAEWASQGVPNSVLITKPFVPAQVITAIAGLLNQSDVC</sequence>
<dbReference type="PANTHER" id="PTHR44591:SF21">
    <property type="entry name" value="TWO-COMPONENT RESPONSE REGULATOR"/>
    <property type="match status" value="1"/>
</dbReference>
<dbReference type="SUPFAM" id="SSF52172">
    <property type="entry name" value="CheY-like"/>
    <property type="match status" value="1"/>
</dbReference>
<dbReference type="InterPro" id="IPR001789">
    <property type="entry name" value="Sig_transdc_resp-reg_receiver"/>
</dbReference>
<organism evidence="4">
    <name type="scientific">Alsobacter sp. KACC 23698</name>
    <dbReference type="NCBI Taxonomy" id="3149229"/>
    <lineage>
        <taxon>Bacteria</taxon>
        <taxon>Pseudomonadati</taxon>
        <taxon>Pseudomonadota</taxon>
        <taxon>Alphaproteobacteria</taxon>
        <taxon>Hyphomicrobiales</taxon>
        <taxon>Alsobacteraceae</taxon>
        <taxon>Alsobacter</taxon>
    </lineage>
</organism>
<keyword evidence="1 2" id="KW-0597">Phosphoprotein</keyword>
<evidence type="ECO:0000256" key="1">
    <source>
        <dbReference type="ARBA" id="ARBA00022553"/>
    </source>
</evidence>
<dbReference type="AlphaFoldDB" id="A0AAU7JDK1"/>